<protein>
    <submittedName>
        <fullName evidence="1">Uncharacterized protein</fullName>
    </submittedName>
</protein>
<dbReference type="SUPFAM" id="SSF53850">
    <property type="entry name" value="Periplasmic binding protein-like II"/>
    <property type="match status" value="1"/>
</dbReference>
<sequence>MIRNIFLTVLMFLSSSAYAVCNYDNKHEISYIGNAYAAVEAIASALEECPNVTTELNKDYQEKLVEGVRANPSLYQVFMVTQSGIVPLLANGSIRPLDDLVAKYAPDLDVNRLYKVDGKIMAIASAVNNQHFFYRSDIFKDLGISAPKTYDDVLVAAEKIKAANVVDYPLAGTYKTGWNLAEEFVNMYLGHQVDFFTDGNMPSINNDAGVASLEMMKKLTAYMDPEYLVSDSTHAQKQFQQKKVAMGNLWATRAAAMDKEGESEVIGLVEFSAAPLSKKGGISASSSWWGGFAIAANIPDDHAEAAFRVGLEGYDSEMAKGSCKVSIWLIEGCDIDRYSSGALATVDQGISPYPASKPMGIMHTELGKGIPDYLNGKITVQQALENIEAAYIVGAKEAGLVN</sequence>
<dbReference type="InterPro" id="IPR050490">
    <property type="entry name" value="Bact_solute-bd_prot1"/>
</dbReference>
<dbReference type="EMBL" id="UINC01029727">
    <property type="protein sequence ID" value="SVB12928.1"/>
    <property type="molecule type" value="Genomic_DNA"/>
</dbReference>
<dbReference type="PANTHER" id="PTHR43649">
    <property type="entry name" value="ARABINOSE-BINDING PROTEIN-RELATED"/>
    <property type="match status" value="1"/>
</dbReference>
<organism evidence="1">
    <name type="scientific">marine metagenome</name>
    <dbReference type="NCBI Taxonomy" id="408172"/>
    <lineage>
        <taxon>unclassified sequences</taxon>
        <taxon>metagenomes</taxon>
        <taxon>ecological metagenomes</taxon>
    </lineage>
</organism>
<dbReference type="Gene3D" id="3.40.190.10">
    <property type="entry name" value="Periplasmic binding protein-like II"/>
    <property type="match status" value="1"/>
</dbReference>
<evidence type="ECO:0000313" key="1">
    <source>
        <dbReference type="EMBL" id="SVB12928.1"/>
    </source>
</evidence>
<dbReference type="PANTHER" id="PTHR43649:SF12">
    <property type="entry name" value="DIACETYLCHITOBIOSE BINDING PROTEIN DASA"/>
    <property type="match status" value="1"/>
</dbReference>
<dbReference type="AlphaFoldDB" id="A0A382BGJ1"/>
<dbReference type="Pfam" id="PF01547">
    <property type="entry name" value="SBP_bac_1"/>
    <property type="match status" value="1"/>
</dbReference>
<gene>
    <name evidence="1" type="ORF">METZ01_LOCUS165782</name>
</gene>
<proteinExistence type="predicted"/>
<dbReference type="InterPro" id="IPR006059">
    <property type="entry name" value="SBP"/>
</dbReference>
<reference evidence="1" key="1">
    <citation type="submission" date="2018-05" db="EMBL/GenBank/DDBJ databases">
        <authorList>
            <person name="Lanie J.A."/>
            <person name="Ng W.-L."/>
            <person name="Kazmierczak K.M."/>
            <person name="Andrzejewski T.M."/>
            <person name="Davidsen T.M."/>
            <person name="Wayne K.J."/>
            <person name="Tettelin H."/>
            <person name="Glass J.I."/>
            <person name="Rusch D."/>
            <person name="Podicherti R."/>
            <person name="Tsui H.-C.T."/>
            <person name="Winkler M.E."/>
        </authorList>
    </citation>
    <scope>NUCLEOTIDE SEQUENCE</scope>
</reference>
<accession>A0A382BGJ1</accession>
<name>A0A382BGJ1_9ZZZZ</name>